<organism evidence="1 2">
    <name type="scientific">Riemerella anatipestifer</name>
    <name type="common">Moraxella anatipestifer</name>
    <dbReference type="NCBI Taxonomy" id="34085"/>
    <lineage>
        <taxon>Bacteria</taxon>
        <taxon>Pseudomonadati</taxon>
        <taxon>Bacteroidota</taxon>
        <taxon>Flavobacteriia</taxon>
        <taxon>Flavobacteriales</taxon>
        <taxon>Weeksellaceae</taxon>
        <taxon>Riemerella</taxon>
    </lineage>
</organism>
<dbReference type="Proteomes" id="UP001284033">
    <property type="component" value="Unassembled WGS sequence"/>
</dbReference>
<gene>
    <name evidence="1" type="ORF">PG303_10925</name>
</gene>
<sequence>MGFNIAGLIIKQKLDKEQEIENLLENKLTYLQDVDFEEATSSFRDENTVDILQTENGTLIIMELGQIYDLTNIQSEVVQFMASDVSDTYYFEKYTNGELDRKYIITQGEIAEDIGEGFVDENDDLMDKVWEFADEYLQNKFTENMFDLKFKRYEIK</sequence>
<dbReference type="RefSeq" id="WP_153935910.1">
    <property type="nucleotide sequence ID" value="NZ_CP168322.1"/>
</dbReference>
<dbReference type="AlphaFoldDB" id="A0AAP6HFR7"/>
<comment type="caution">
    <text evidence="1">The sequence shown here is derived from an EMBL/GenBank/DDBJ whole genome shotgun (WGS) entry which is preliminary data.</text>
</comment>
<dbReference type="EMBL" id="JAQZHK010000019">
    <property type="protein sequence ID" value="MDY3513722.1"/>
    <property type="molecule type" value="Genomic_DNA"/>
</dbReference>
<reference evidence="1" key="1">
    <citation type="submission" date="2023-01" db="EMBL/GenBank/DDBJ databases">
        <title>Genome-based studies on antimicrobial resistance profiles of Riemerella anatipestifer in China, 1994 to 2021.</title>
        <authorList>
            <person name="Yang Z."/>
            <person name="Zhu D."/>
        </authorList>
    </citation>
    <scope>NUCLEOTIDE SEQUENCE</scope>
    <source>
        <strain evidence="1">RCAD1218</strain>
    </source>
</reference>
<evidence type="ECO:0000313" key="2">
    <source>
        <dbReference type="Proteomes" id="UP001284033"/>
    </source>
</evidence>
<name>A0AAP6HFR7_RIEAN</name>
<protein>
    <submittedName>
        <fullName evidence="1">Uncharacterized protein</fullName>
    </submittedName>
</protein>
<evidence type="ECO:0000313" key="1">
    <source>
        <dbReference type="EMBL" id="MDY3513722.1"/>
    </source>
</evidence>
<proteinExistence type="predicted"/>
<accession>A0AAP6HFR7</accession>